<sequence length="439" mass="44653">MPDAVESAGARRIAALALPALVVLAAEPLYLLFDTAVVGRLGAHGLAGLAIGGLILGLVASQATFLSYGTTARSARHFGAGDRAAAVAEGVQATWLALGLGALIVIGVQAAAVPLVSAVAGRDDIAQAALPWLRIAILGAPAILVSLAGNGWLRGVQDTVRPPRYVVAGFALSALLCPLLVFGALGMPRWGLAGSAVANCAGQWLAALLFLRALHCERVPLRLDGAVLRAQLVMGRDLIVRSLAFQACFVSAAAVAARFGAAALGAHQIVLQLWTFLALVLDSLAIAAQALVGAALGAGHAGHAKSVASRVTVFSTVAAVVLAALLAAGAGELPGLFTSDAAVLAAVGVPWWFLVAQLPLAGIVFALDGVLLGAGDAAFMRTATVISALAGFLPLTWLALILDWGLAGIWSGLTTFIALRLVFVGWRALSGRWAQTARQ</sequence>
<feature type="transmembrane region" description="Helical" evidence="6">
    <location>
        <begin position="408"/>
        <end position="429"/>
    </location>
</feature>
<dbReference type="RefSeq" id="WP_064856324.1">
    <property type="nucleotide sequence ID" value="NZ_LZIM01000085.1"/>
</dbReference>
<gene>
    <name evidence="7" type="ORF">A5771_15120</name>
</gene>
<feature type="transmembrane region" description="Helical" evidence="6">
    <location>
        <begin position="311"/>
        <end position="331"/>
    </location>
</feature>
<dbReference type="PANTHER" id="PTHR42893:SF46">
    <property type="entry name" value="PROTEIN DETOXIFICATION 44, CHLOROPLASTIC"/>
    <property type="match status" value="1"/>
</dbReference>
<keyword evidence="3 6" id="KW-0812">Transmembrane</keyword>
<feature type="transmembrane region" description="Helical" evidence="6">
    <location>
        <begin position="351"/>
        <end position="371"/>
    </location>
</feature>
<dbReference type="InterPro" id="IPR002528">
    <property type="entry name" value="MATE_fam"/>
</dbReference>
<dbReference type="NCBIfam" id="TIGR00797">
    <property type="entry name" value="matE"/>
    <property type="match status" value="1"/>
</dbReference>
<evidence type="ECO:0000256" key="2">
    <source>
        <dbReference type="ARBA" id="ARBA00010199"/>
    </source>
</evidence>
<dbReference type="EMBL" id="LZIN01000079">
    <property type="protein sequence ID" value="OBG02528.1"/>
    <property type="molecule type" value="Genomic_DNA"/>
</dbReference>
<dbReference type="AlphaFoldDB" id="A0A1A2E3M9"/>
<evidence type="ECO:0000313" key="7">
    <source>
        <dbReference type="EMBL" id="OBG02528.1"/>
    </source>
</evidence>
<evidence type="ECO:0000256" key="6">
    <source>
        <dbReference type="SAM" id="Phobius"/>
    </source>
</evidence>
<feature type="transmembrane region" description="Helical" evidence="6">
    <location>
        <begin position="93"/>
        <end position="112"/>
    </location>
</feature>
<comment type="similarity">
    <text evidence="2">Belongs to the multi antimicrobial extrusion (MATE) (TC 2.A.66.1) family.</text>
</comment>
<dbReference type="Pfam" id="PF01554">
    <property type="entry name" value="MatE"/>
    <property type="match status" value="2"/>
</dbReference>
<dbReference type="GO" id="GO:0015297">
    <property type="term" value="F:antiporter activity"/>
    <property type="evidence" value="ECO:0007669"/>
    <property type="project" value="InterPro"/>
</dbReference>
<evidence type="ECO:0000313" key="8">
    <source>
        <dbReference type="Proteomes" id="UP000093985"/>
    </source>
</evidence>
<dbReference type="Proteomes" id="UP000093985">
    <property type="component" value="Unassembled WGS sequence"/>
</dbReference>
<evidence type="ECO:0000256" key="3">
    <source>
        <dbReference type="ARBA" id="ARBA00022692"/>
    </source>
</evidence>
<feature type="transmembrane region" description="Helical" evidence="6">
    <location>
        <begin position="238"/>
        <end position="261"/>
    </location>
</feature>
<organism evidence="7 8">
    <name type="scientific">Mycolicibacter sinensis (strain JDM601)</name>
    <name type="common">Mycobacterium sinense</name>
    <dbReference type="NCBI Taxonomy" id="875328"/>
    <lineage>
        <taxon>Bacteria</taxon>
        <taxon>Bacillati</taxon>
        <taxon>Actinomycetota</taxon>
        <taxon>Actinomycetes</taxon>
        <taxon>Mycobacteriales</taxon>
        <taxon>Mycobacteriaceae</taxon>
        <taxon>Mycolicibacter</taxon>
    </lineage>
</organism>
<accession>A0A1A2E3M9</accession>
<feature type="transmembrane region" description="Helical" evidence="6">
    <location>
        <begin position="45"/>
        <end position="68"/>
    </location>
</feature>
<feature type="transmembrane region" description="Helical" evidence="6">
    <location>
        <begin position="383"/>
        <end position="402"/>
    </location>
</feature>
<feature type="transmembrane region" description="Helical" evidence="6">
    <location>
        <begin position="273"/>
        <end position="299"/>
    </location>
</feature>
<protein>
    <submittedName>
        <fullName evidence="7">MATE family efflux transporter</fullName>
    </submittedName>
</protein>
<name>A0A1A2E3M9_MYCSD</name>
<keyword evidence="4 6" id="KW-1133">Transmembrane helix</keyword>
<dbReference type="PANTHER" id="PTHR42893">
    <property type="entry name" value="PROTEIN DETOXIFICATION 44, CHLOROPLASTIC-RELATED"/>
    <property type="match status" value="1"/>
</dbReference>
<dbReference type="GO" id="GO:0005886">
    <property type="term" value="C:plasma membrane"/>
    <property type="evidence" value="ECO:0007669"/>
    <property type="project" value="TreeGrafter"/>
</dbReference>
<comment type="caution">
    <text evidence="7">The sequence shown here is derived from an EMBL/GenBank/DDBJ whole genome shotgun (WGS) entry which is preliminary data.</text>
</comment>
<feature type="transmembrane region" description="Helical" evidence="6">
    <location>
        <begin position="192"/>
        <end position="214"/>
    </location>
</feature>
<evidence type="ECO:0000256" key="4">
    <source>
        <dbReference type="ARBA" id="ARBA00022989"/>
    </source>
</evidence>
<dbReference type="GO" id="GO:0042910">
    <property type="term" value="F:xenobiotic transmembrane transporter activity"/>
    <property type="evidence" value="ECO:0007669"/>
    <property type="project" value="InterPro"/>
</dbReference>
<proteinExistence type="inferred from homology"/>
<keyword evidence="5 6" id="KW-0472">Membrane</keyword>
<feature type="transmembrane region" description="Helical" evidence="6">
    <location>
        <begin position="132"/>
        <end position="153"/>
    </location>
</feature>
<reference evidence="8" key="1">
    <citation type="submission" date="2016-06" db="EMBL/GenBank/DDBJ databases">
        <authorList>
            <person name="Sutton G."/>
            <person name="Brinkac L."/>
            <person name="Sanka R."/>
            <person name="Adams M."/>
            <person name="Lau E."/>
            <person name="Mehaffy C."/>
            <person name="Tameris M."/>
            <person name="Hatherill M."/>
            <person name="Hanekom W."/>
            <person name="Mahomed H."/>
            <person name="Mcshane H."/>
        </authorList>
    </citation>
    <scope>NUCLEOTIDE SEQUENCE [LARGE SCALE GENOMIC DNA]</scope>
    <source>
        <strain evidence="8">852014-51077_SCH5608930-a</strain>
    </source>
</reference>
<feature type="transmembrane region" description="Helical" evidence="6">
    <location>
        <begin position="12"/>
        <end position="33"/>
    </location>
</feature>
<dbReference type="InterPro" id="IPR044644">
    <property type="entry name" value="DinF-like"/>
</dbReference>
<feature type="transmembrane region" description="Helical" evidence="6">
    <location>
        <begin position="165"/>
        <end position="186"/>
    </location>
</feature>
<comment type="subcellular location">
    <subcellularLocation>
        <location evidence="1">Membrane</location>
        <topology evidence="1">Multi-pass membrane protein</topology>
    </subcellularLocation>
</comment>
<evidence type="ECO:0000256" key="5">
    <source>
        <dbReference type="ARBA" id="ARBA00023136"/>
    </source>
</evidence>
<evidence type="ECO:0000256" key="1">
    <source>
        <dbReference type="ARBA" id="ARBA00004141"/>
    </source>
</evidence>